<name>A0A4S4BUT4_9BACI</name>
<dbReference type="AlphaFoldDB" id="A0A4S4BUT4"/>
<dbReference type="InterPro" id="IPR004107">
    <property type="entry name" value="Integrase_SAM-like_N"/>
</dbReference>
<sequence>MASIEMMEKDFMAEKKFEGVTENSLTSYVNFFKGWNEWLRQEGIERVDQLNSRNSKAFLLYCIEERGNKPKTVNTKLKLMRAFTRWLNEEQVTATSHLIL</sequence>
<dbReference type="RefSeq" id="WP_136354985.1">
    <property type="nucleotide sequence ID" value="NZ_CP046266.1"/>
</dbReference>
<dbReference type="OrthoDB" id="107900at2"/>
<dbReference type="EMBL" id="SSNT01000010">
    <property type="protein sequence ID" value="THF78879.1"/>
    <property type="molecule type" value="Genomic_DNA"/>
</dbReference>
<reference evidence="2 3" key="1">
    <citation type="submission" date="2019-04" db="EMBL/GenBank/DDBJ databases">
        <title>Bacillus sediminilitoris sp. nov., isolated from a tidal flat sediment on the East China Sea.</title>
        <authorList>
            <person name="Wei Y."/>
            <person name="Mao H."/>
            <person name="Fang J."/>
        </authorList>
    </citation>
    <scope>NUCLEOTIDE SEQUENCE [LARGE SCALE GENOMIC DNA]</scope>
    <source>
        <strain evidence="2 3">DSL-17</strain>
    </source>
</reference>
<dbReference type="GO" id="GO:0003677">
    <property type="term" value="F:DNA binding"/>
    <property type="evidence" value="ECO:0007669"/>
    <property type="project" value="UniProtKB-UniRule"/>
</dbReference>
<dbReference type="GO" id="GO:0015074">
    <property type="term" value="P:DNA integration"/>
    <property type="evidence" value="ECO:0007669"/>
    <property type="project" value="InterPro"/>
</dbReference>
<keyword evidence="1" id="KW-0238">DNA-binding</keyword>
<comment type="caution">
    <text evidence="2">The sequence shown here is derived from an EMBL/GenBank/DDBJ whole genome shotgun (WGS) entry which is preliminary data.</text>
</comment>
<dbReference type="InterPro" id="IPR044068">
    <property type="entry name" value="CB"/>
</dbReference>
<organism evidence="2 3">
    <name type="scientific">Metabacillus sediminilitoris</name>
    <dbReference type="NCBI Taxonomy" id="2567941"/>
    <lineage>
        <taxon>Bacteria</taxon>
        <taxon>Bacillati</taxon>
        <taxon>Bacillota</taxon>
        <taxon>Bacilli</taxon>
        <taxon>Bacillales</taxon>
        <taxon>Bacillaceae</taxon>
        <taxon>Metabacillus</taxon>
    </lineage>
</organism>
<dbReference type="InterPro" id="IPR010998">
    <property type="entry name" value="Integrase_recombinase_N"/>
</dbReference>
<keyword evidence="3" id="KW-1185">Reference proteome</keyword>
<protein>
    <submittedName>
        <fullName evidence="2">Uncharacterized protein</fullName>
    </submittedName>
</protein>
<evidence type="ECO:0000256" key="1">
    <source>
        <dbReference type="ARBA" id="ARBA00023125"/>
    </source>
</evidence>
<evidence type="ECO:0000313" key="2">
    <source>
        <dbReference type="EMBL" id="THF78879.1"/>
    </source>
</evidence>
<dbReference type="Proteomes" id="UP000310334">
    <property type="component" value="Unassembled WGS sequence"/>
</dbReference>
<gene>
    <name evidence="2" type="ORF">E6W99_14195</name>
</gene>
<proteinExistence type="predicted"/>
<evidence type="ECO:0000313" key="3">
    <source>
        <dbReference type="Proteomes" id="UP000310334"/>
    </source>
</evidence>
<dbReference type="Gene3D" id="1.10.150.130">
    <property type="match status" value="1"/>
</dbReference>
<dbReference type="PROSITE" id="PS51900">
    <property type="entry name" value="CB"/>
    <property type="match status" value="1"/>
</dbReference>
<accession>A0A4S4BUT4</accession>
<dbReference type="SUPFAM" id="SSF47823">
    <property type="entry name" value="lambda integrase-like, N-terminal domain"/>
    <property type="match status" value="1"/>
</dbReference>
<dbReference type="Pfam" id="PF13495">
    <property type="entry name" value="Phage_int_SAM_4"/>
    <property type="match status" value="1"/>
</dbReference>